<organism evidence="1 2">
    <name type="scientific">Corynebacterium deserti GIMN1.010</name>
    <dbReference type="NCBI Taxonomy" id="931089"/>
    <lineage>
        <taxon>Bacteria</taxon>
        <taxon>Bacillati</taxon>
        <taxon>Actinomycetota</taxon>
        <taxon>Actinomycetes</taxon>
        <taxon>Mycobacteriales</taxon>
        <taxon>Corynebacteriaceae</taxon>
        <taxon>Corynebacterium</taxon>
    </lineage>
</organism>
<keyword evidence="2" id="KW-1185">Reference proteome</keyword>
<evidence type="ECO:0000313" key="1">
    <source>
        <dbReference type="EMBL" id="ALC05933.1"/>
    </source>
</evidence>
<dbReference type="KEGG" id="cdx:CDES_07620"/>
<dbReference type="EMBL" id="CP009220">
    <property type="protein sequence ID" value="ALC05933.1"/>
    <property type="molecule type" value="Genomic_DNA"/>
</dbReference>
<dbReference type="OrthoDB" id="4773735at2"/>
<reference evidence="1 2" key="1">
    <citation type="submission" date="2014-08" db="EMBL/GenBank/DDBJ databases">
        <title>Complete genome sequence of Corynebacterium deserti GIMN1.010 (=DSM 45689), isolated from desert sand in western China.</title>
        <authorList>
            <person name="Ruckert C."/>
            <person name="Albersmeier A."/>
            <person name="Kalinowski J."/>
        </authorList>
    </citation>
    <scope>NUCLEOTIDE SEQUENCE [LARGE SCALE GENOMIC DNA]</scope>
    <source>
        <strain evidence="1 2">GIMN1.010</strain>
    </source>
</reference>
<accession>A0A0M3Q9N9</accession>
<protein>
    <submittedName>
        <fullName evidence="1">Uncharacterized protein</fullName>
    </submittedName>
</protein>
<gene>
    <name evidence="1" type="ORF">CDES_07620</name>
</gene>
<dbReference type="Proteomes" id="UP000068067">
    <property type="component" value="Chromosome"/>
</dbReference>
<sequence>MIIEIPVSSRPGSRFEPIEERLLDPDLIQLAESLPGAKNSLFISREVTGPQGIADLVATVKTGDSLKARRNLQLPPLASLSDAAVVAAFSSRRVFFPESVASRLGMSIEQVKRRASNLATGGYLLKKGHGFCRMEGMTSIGRSYALEAKVNNWKGGLSQALRYGKWCDSASVVLLRPPRNIEEVQQHFKHFQVGLAIRSHWIVRPRLGKPDPGMRLFASELWFDNYLQNPSLSA</sequence>
<dbReference type="PATRIC" id="fig|931089.4.peg.1539"/>
<dbReference type="AlphaFoldDB" id="A0A0M3Q9N9"/>
<dbReference type="RefSeq" id="WP_156322804.1">
    <property type="nucleotide sequence ID" value="NZ_CP009220.1"/>
</dbReference>
<name>A0A0M3Q9N9_9CORY</name>
<proteinExistence type="predicted"/>
<evidence type="ECO:0000313" key="2">
    <source>
        <dbReference type="Proteomes" id="UP000068067"/>
    </source>
</evidence>